<dbReference type="Pfam" id="PF06585">
    <property type="entry name" value="JHBP"/>
    <property type="match status" value="1"/>
</dbReference>
<evidence type="ECO:0000256" key="1">
    <source>
        <dbReference type="ARBA" id="ARBA00022729"/>
    </source>
</evidence>
<proteinExistence type="inferred from homology"/>
<comment type="similarity">
    <text evidence="3">Belongs to the TO family.</text>
</comment>
<dbReference type="Proteomes" id="UP001329430">
    <property type="component" value="Chromosome 10"/>
</dbReference>
<dbReference type="InterPro" id="IPR010562">
    <property type="entry name" value="Haemolymph_juvenile_hormone-bd"/>
</dbReference>
<dbReference type="EMBL" id="JAVRBK010000010">
    <property type="protein sequence ID" value="KAK5638094.1"/>
    <property type="molecule type" value="Genomic_DNA"/>
</dbReference>
<protein>
    <submittedName>
        <fullName evidence="4">Uncharacterized protein</fullName>
    </submittedName>
</protein>
<keyword evidence="1" id="KW-0732">Signal</keyword>
<comment type="caution">
    <text evidence="4">The sequence shown here is derived from an EMBL/GenBank/DDBJ whole genome shotgun (WGS) entry which is preliminary data.</text>
</comment>
<gene>
    <name evidence="4" type="ORF">RI129_012389</name>
</gene>
<dbReference type="Gene3D" id="3.15.10.30">
    <property type="entry name" value="Haemolymph juvenile hormone binding protein"/>
    <property type="match status" value="1"/>
</dbReference>
<evidence type="ECO:0000256" key="2">
    <source>
        <dbReference type="ARBA" id="ARBA00023108"/>
    </source>
</evidence>
<name>A0AAN7V079_9COLE</name>
<dbReference type="SMART" id="SM00700">
    <property type="entry name" value="JHBP"/>
    <property type="match status" value="1"/>
</dbReference>
<dbReference type="PANTHER" id="PTHR11008:SF32">
    <property type="entry name" value="CIRCADIAN CLOCK-CONTROLLED PROTEIN DAYWAKE-RELATED"/>
    <property type="match status" value="1"/>
</dbReference>
<accession>A0AAN7V079</accession>
<evidence type="ECO:0000313" key="5">
    <source>
        <dbReference type="Proteomes" id="UP001329430"/>
    </source>
</evidence>
<dbReference type="GO" id="GO:0007623">
    <property type="term" value="P:circadian rhythm"/>
    <property type="evidence" value="ECO:0007669"/>
    <property type="project" value="UniProtKB-ARBA"/>
</dbReference>
<dbReference type="InterPro" id="IPR038606">
    <property type="entry name" value="To_sf"/>
</dbReference>
<keyword evidence="2" id="KW-0090">Biological rhythms</keyword>
<dbReference type="PANTHER" id="PTHR11008">
    <property type="entry name" value="PROTEIN TAKEOUT-LIKE PROTEIN"/>
    <property type="match status" value="1"/>
</dbReference>
<reference evidence="4 5" key="1">
    <citation type="journal article" date="2024" name="Insects">
        <title>An Improved Chromosome-Level Genome Assembly of the Firefly Pyrocoelia pectoralis.</title>
        <authorList>
            <person name="Fu X."/>
            <person name="Meyer-Rochow V.B."/>
            <person name="Ballantyne L."/>
            <person name="Zhu X."/>
        </authorList>
    </citation>
    <scope>NUCLEOTIDE SEQUENCE [LARGE SCALE GENOMIC DNA]</scope>
    <source>
        <strain evidence="4">XCY_ONT2</strain>
    </source>
</reference>
<sequence length="209" mass="23347">MKSAIQNALPVLAKGVPQFKFDGIDPIRIESLTIGEGTGQVHVVQNYKNVEIYNVPNATVQNVEATITDDEFQVVSDIVMDNVQMKAKYSLDGNILVMPIKGDGDCTVSLEDVKSKMTMIGEMFQKKNGKTYVEIKTFNVSLNPAMVRYDFENLFNGDGALGDSMNAVLNDNWQDIYEDVQPGYEEALGEVFKSLANLFFTKIPYDEMF</sequence>
<dbReference type="FunFam" id="3.15.10.30:FF:000001">
    <property type="entry name" value="Takeout-like protein 1"/>
    <property type="match status" value="1"/>
</dbReference>
<keyword evidence="5" id="KW-1185">Reference proteome</keyword>
<dbReference type="AlphaFoldDB" id="A0AAN7V079"/>
<evidence type="ECO:0000256" key="3">
    <source>
        <dbReference type="ARBA" id="ARBA00060902"/>
    </source>
</evidence>
<organism evidence="4 5">
    <name type="scientific">Pyrocoelia pectoralis</name>
    <dbReference type="NCBI Taxonomy" id="417401"/>
    <lineage>
        <taxon>Eukaryota</taxon>
        <taxon>Metazoa</taxon>
        <taxon>Ecdysozoa</taxon>
        <taxon>Arthropoda</taxon>
        <taxon>Hexapoda</taxon>
        <taxon>Insecta</taxon>
        <taxon>Pterygota</taxon>
        <taxon>Neoptera</taxon>
        <taxon>Endopterygota</taxon>
        <taxon>Coleoptera</taxon>
        <taxon>Polyphaga</taxon>
        <taxon>Elateriformia</taxon>
        <taxon>Elateroidea</taxon>
        <taxon>Lampyridae</taxon>
        <taxon>Lampyrinae</taxon>
        <taxon>Pyrocoelia</taxon>
    </lineage>
</organism>
<evidence type="ECO:0000313" key="4">
    <source>
        <dbReference type="EMBL" id="KAK5638094.1"/>
    </source>
</evidence>
<dbReference type="GO" id="GO:0005615">
    <property type="term" value="C:extracellular space"/>
    <property type="evidence" value="ECO:0007669"/>
    <property type="project" value="TreeGrafter"/>
</dbReference>